<evidence type="ECO:0000256" key="5">
    <source>
        <dbReference type="ARBA" id="ARBA00023242"/>
    </source>
</evidence>
<keyword evidence="3 7" id="KW-0238">DNA-binding</keyword>
<protein>
    <submittedName>
        <fullName evidence="7">B3 DNA-binding domain protein</fullName>
    </submittedName>
</protein>
<evidence type="ECO:0000256" key="2">
    <source>
        <dbReference type="ARBA" id="ARBA00023015"/>
    </source>
</evidence>
<evidence type="ECO:0000256" key="3">
    <source>
        <dbReference type="ARBA" id="ARBA00023125"/>
    </source>
</evidence>
<dbReference type="GO" id="GO:0003677">
    <property type="term" value="F:DNA binding"/>
    <property type="evidence" value="ECO:0007669"/>
    <property type="project" value="UniProtKB-KW"/>
</dbReference>
<name>A0A392M7P7_9FABA</name>
<comment type="subcellular location">
    <subcellularLocation>
        <location evidence="1">Nucleus</location>
    </subcellularLocation>
</comment>
<proteinExistence type="predicted"/>
<dbReference type="Gene3D" id="2.40.330.10">
    <property type="entry name" value="DNA-binding pseudobarrel domain"/>
    <property type="match status" value="1"/>
</dbReference>
<keyword evidence="5" id="KW-0539">Nucleus</keyword>
<evidence type="ECO:0000256" key="4">
    <source>
        <dbReference type="ARBA" id="ARBA00023163"/>
    </source>
</evidence>
<sequence>MTILPDVENVIRIDEPEVIQIESTDDETDHPTEVLANESNHSEDDPEIKNLEEEFAADEDVEIHSWAMKVTATMANLRKKQVLHLPNEFSRNVIGNIEHIRLMSEDTEFFYDCNIISSARTTDVGCYEKHIGDGWYQFMQRHRPSVGDTLLFTLVEPPPLELNVKIERWNTRHYN</sequence>
<keyword evidence="4" id="KW-0804">Transcription</keyword>
<dbReference type="SUPFAM" id="SSF101936">
    <property type="entry name" value="DNA-binding pseudobarrel domain"/>
    <property type="match status" value="1"/>
</dbReference>
<evidence type="ECO:0000256" key="1">
    <source>
        <dbReference type="ARBA" id="ARBA00004123"/>
    </source>
</evidence>
<evidence type="ECO:0000313" key="7">
    <source>
        <dbReference type="EMBL" id="MCH82798.1"/>
    </source>
</evidence>
<organism evidence="7 8">
    <name type="scientific">Trifolium medium</name>
    <dbReference type="NCBI Taxonomy" id="97028"/>
    <lineage>
        <taxon>Eukaryota</taxon>
        <taxon>Viridiplantae</taxon>
        <taxon>Streptophyta</taxon>
        <taxon>Embryophyta</taxon>
        <taxon>Tracheophyta</taxon>
        <taxon>Spermatophyta</taxon>
        <taxon>Magnoliopsida</taxon>
        <taxon>eudicotyledons</taxon>
        <taxon>Gunneridae</taxon>
        <taxon>Pentapetalae</taxon>
        <taxon>rosids</taxon>
        <taxon>fabids</taxon>
        <taxon>Fabales</taxon>
        <taxon>Fabaceae</taxon>
        <taxon>Papilionoideae</taxon>
        <taxon>50 kb inversion clade</taxon>
        <taxon>NPAAA clade</taxon>
        <taxon>Hologalegina</taxon>
        <taxon>IRL clade</taxon>
        <taxon>Trifolieae</taxon>
        <taxon>Trifolium</taxon>
    </lineage>
</organism>
<accession>A0A392M7P7</accession>
<evidence type="ECO:0000313" key="8">
    <source>
        <dbReference type="Proteomes" id="UP000265520"/>
    </source>
</evidence>
<feature type="region of interest" description="Disordered" evidence="6">
    <location>
        <begin position="23"/>
        <end position="46"/>
    </location>
</feature>
<evidence type="ECO:0000256" key="6">
    <source>
        <dbReference type="SAM" id="MobiDB-lite"/>
    </source>
</evidence>
<dbReference type="InterPro" id="IPR015300">
    <property type="entry name" value="DNA-bd_pseudobarrel_sf"/>
</dbReference>
<dbReference type="AlphaFoldDB" id="A0A392M7P7"/>
<comment type="caution">
    <text evidence="7">The sequence shown here is derived from an EMBL/GenBank/DDBJ whole genome shotgun (WGS) entry which is preliminary data.</text>
</comment>
<dbReference type="EMBL" id="LXQA010004203">
    <property type="protein sequence ID" value="MCH82798.1"/>
    <property type="molecule type" value="Genomic_DNA"/>
</dbReference>
<dbReference type="Proteomes" id="UP000265520">
    <property type="component" value="Unassembled WGS sequence"/>
</dbReference>
<keyword evidence="8" id="KW-1185">Reference proteome</keyword>
<dbReference type="GO" id="GO:0005634">
    <property type="term" value="C:nucleus"/>
    <property type="evidence" value="ECO:0007669"/>
    <property type="project" value="UniProtKB-SubCell"/>
</dbReference>
<gene>
    <name evidence="7" type="ORF">A2U01_0003610</name>
</gene>
<reference evidence="7 8" key="1">
    <citation type="journal article" date="2018" name="Front. Plant Sci.">
        <title>Red Clover (Trifolium pratense) and Zigzag Clover (T. medium) - A Picture of Genomic Similarities and Differences.</title>
        <authorList>
            <person name="Dluhosova J."/>
            <person name="Istvanek J."/>
            <person name="Nedelnik J."/>
            <person name="Repkova J."/>
        </authorList>
    </citation>
    <scope>NUCLEOTIDE SEQUENCE [LARGE SCALE GENOMIC DNA]</scope>
    <source>
        <strain evidence="8">cv. 10/8</strain>
        <tissue evidence="7">Leaf</tissue>
    </source>
</reference>
<keyword evidence="2" id="KW-0805">Transcription regulation</keyword>